<reference evidence="8 9" key="1">
    <citation type="submission" date="2019-03" db="EMBL/GenBank/DDBJ databases">
        <title>Genomic Encyclopedia of Type Strains, Phase IV (KMG-IV): sequencing the most valuable type-strain genomes for metagenomic binning, comparative biology and taxonomic classification.</title>
        <authorList>
            <person name="Goeker M."/>
        </authorList>
    </citation>
    <scope>NUCLEOTIDE SEQUENCE [LARGE SCALE GENOMIC DNA]</scope>
    <source>
        <strain evidence="8 9">DSM 25903</strain>
    </source>
</reference>
<evidence type="ECO:0000313" key="8">
    <source>
        <dbReference type="EMBL" id="TDR87327.1"/>
    </source>
</evidence>
<protein>
    <recommendedName>
        <fullName evidence="4 6">dTDP-4-dehydrorhamnose reductase</fullName>
        <ecNumber evidence="3 6">1.1.1.133</ecNumber>
    </recommendedName>
</protein>
<evidence type="ECO:0000256" key="3">
    <source>
        <dbReference type="ARBA" id="ARBA00012929"/>
    </source>
</evidence>
<gene>
    <name evidence="8" type="ORF">EV668_4408</name>
</gene>
<dbReference type="AlphaFoldDB" id="A0A4R7BT88"/>
<dbReference type="RefSeq" id="WP_133774159.1">
    <property type="nucleotide sequence ID" value="NZ_SNZR01000016.1"/>
</dbReference>
<keyword evidence="9" id="KW-1185">Reference proteome</keyword>
<evidence type="ECO:0000313" key="9">
    <source>
        <dbReference type="Proteomes" id="UP000295122"/>
    </source>
</evidence>
<dbReference type="EMBL" id="SNZR01000016">
    <property type="protein sequence ID" value="TDR87327.1"/>
    <property type="molecule type" value="Genomic_DNA"/>
</dbReference>
<dbReference type="InterPro" id="IPR029903">
    <property type="entry name" value="RmlD-like-bd"/>
</dbReference>
<keyword evidence="6" id="KW-0560">Oxidoreductase</keyword>
<comment type="pathway">
    <text evidence="1 6">Carbohydrate biosynthesis; dTDP-L-rhamnose biosynthesis.</text>
</comment>
<evidence type="ECO:0000256" key="6">
    <source>
        <dbReference type="RuleBase" id="RU364082"/>
    </source>
</evidence>
<dbReference type="InterPro" id="IPR005913">
    <property type="entry name" value="dTDP_dehydrorham_reduct"/>
</dbReference>
<comment type="similarity">
    <text evidence="2 6">Belongs to the dTDP-4-dehydrorhamnose reductase family.</text>
</comment>
<dbReference type="Proteomes" id="UP000295122">
    <property type="component" value="Unassembled WGS sequence"/>
</dbReference>
<evidence type="ECO:0000256" key="5">
    <source>
        <dbReference type="ARBA" id="ARBA00048200"/>
    </source>
</evidence>
<evidence type="ECO:0000256" key="4">
    <source>
        <dbReference type="ARBA" id="ARBA00017099"/>
    </source>
</evidence>
<dbReference type="PANTHER" id="PTHR10491">
    <property type="entry name" value="DTDP-4-DEHYDRORHAMNOSE REDUCTASE"/>
    <property type="match status" value="1"/>
</dbReference>
<dbReference type="NCBIfam" id="TIGR01214">
    <property type="entry name" value="rmlD"/>
    <property type="match status" value="1"/>
</dbReference>
<organism evidence="8 9">
    <name type="scientific">Enterovirga rhinocerotis</name>
    <dbReference type="NCBI Taxonomy" id="1339210"/>
    <lineage>
        <taxon>Bacteria</taxon>
        <taxon>Pseudomonadati</taxon>
        <taxon>Pseudomonadota</taxon>
        <taxon>Alphaproteobacteria</taxon>
        <taxon>Hyphomicrobiales</taxon>
        <taxon>Methylobacteriaceae</taxon>
        <taxon>Enterovirga</taxon>
    </lineage>
</organism>
<sequence>MDILVTGGTGQVGIELLRQSWPDGVRLHAPGRDELDLADPTSVARVAAARPWAAIISSGAYTAVDKAESDVAAAWAANALAPAILAKAAAEAGAPILHLSTDYVFAGDKPEPYVEDDPVGPISVYGASKEGGEQAVRTANPRHAILRTAWVVSPHRSNFLRTMLRLAGDRDELRVVADQQGCPTFAADLAAASRTIVLRQIAEPDAPSGTFHFVGEGDATWAGFAEAIMAASAARGGPSARIVPITTAEYPTPARRPANSRLSTEKLRAAYGIVPPPWRDSLEVAIAALG</sequence>
<dbReference type="CDD" id="cd05254">
    <property type="entry name" value="dTDP_HR_like_SDR_e"/>
    <property type="match status" value="1"/>
</dbReference>
<comment type="caution">
    <text evidence="8">The sequence shown here is derived from an EMBL/GenBank/DDBJ whole genome shotgun (WGS) entry which is preliminary data.</text>
</comment>
<comment type="function">
    <text evidence="6">Catalyzes the reduction of dTDP-6-deoxy-L-lyxo-4-hexulose to yield dTDP-L-rhamnose.</text>
</comment>
<dbReference type="InterPro" id="IPR036291">
    <property type="entry name" value="NAD(P)-bd_dom_sf"/>
</dbReference>
<feature type="domain" description="RmlD-like substrate binding" evidence="7">
    <location>
        <begin position="1"/>
        <end position="288"/>
    </location>
</feature>
<dbReference type="GO" id="GO:0019305">
    <property type="term" value="P:dTDP-rhamnose biosynthetic process"/>
    <property type="evidence" value="ECO:0007669"/>
    <property type="project" value="UniProtKB-UniPathway"/>
</dbReference>
<accession>A0A4R7BT88</accession>
<dbReference type="OrthoDB" id="9803892at2"/>
<evidence type="ECO:0000259" key="7">
    <source>
        <dbReference type="Pfam" id="PF04321"/>
    </source>
</evidence>
<evidence type="ECO:0000256" key="2">
    <source>
        <dbReference type="ARBA" id="ARBA00010944"/>
    </source>
</evidence>
<comment type="cofactor">
    <cofactor evidence="6">
        <name>Mg(2+)</name>
        <dbReference type="ChEBI" id="CHEBI:18420"/>
    </cofactor>
    <text evidence="6">Binds 1 Mg(2+) ion per monomer.</text>
</comment>
<dbReference type="EC" id="1.1.1.133" evidence="3 6"/>
<proteinExistence type="inferred from homology"/>
<dbReference type="Gene3D" id="3.40.50.720">
    <property type="entry name" value="NAD(P)-binding Rossmann-like Domain"/>
    <property type="match status" value="1"/>
</dbReference>
<dbReference type="PANTHER" id="PTHR10491:SF4">
    <property type="entry name" value="METHIONINE ADENOSYLTRANSFERASE 2 SUBUNIT BETA"/>
    <property type="match status" value="1"/>
</dbReference>
<name>A0A4R7BT88_9HYPH</name>
<dbReference type="SUPFAM" id="SSF51735">
    <property type="entry name" value="NAD(P)-binding Rossmann-fold domains"/>
    <property type="match status" value="1"/>
</dbReference>
<keyword evidence="6" id="KW-0521">NADP</keyword>
<dbReference type="UniPathway" id="UPA00124"/>
<evidence type="ECO:0000256" key="1">
    <source>
        <dbReference type="ARBA" id="ARBA00004781"/>
    </source>
</evidence>
<dbReference type="Gene3D" id="3.90.25.10">
    <property type="entry name" value="UDP-galactose 4-epimerase, domain 1"/>
    <property type="match status" value="1"/>
</dbReference>
<dbReference type="GO" id="GO:0008831">
    <property type="term" value="F:dTDP-4-dehydrorhamnose reductase activity"/>
    <property type="evidence" value="ECO:0007669"/>
    <property type="project" value="UniProtKB-EC"/>
</dbReference>
<comment type="catalytic activity">
    <reaction evidence="5 6">
        <text>dTDP-beta-L-rhamnose + NADP(+) = dTDP-4-dehydro-beta-L-rhamnose + NADPH + H(+)</text>
        <dbReference type="Rhea" id="RHEA:21796"/>
        <dbReference type="ChEBI" id="CHEBI:15378"/>
        <dbReference type="ChEBI" id="CHEBI:57510"/>
        <dbReference type="ChEBI" id="CHEBI:57783"/>
        <dbReference type="ChEBI" id="CHEBI:58349"/>
        <dbReference type="ChEBI" id="CHEBI:62830"/>
        <dbReference type="EC" id="1.1.1.133"/>
    </reaction>
</comment>
<dbReference type="Pfam" id="PF04321">
    <property type="entry name" value="RmlD_sub_bind"/>
    <property type="match status" value="1"/>
</dbReference>